<sequence length="171" mass="20114">MNSSTLQPTEYASYYSPYIKAVGEVNLIEELERSLTTFEEFLNQIPLEKHEFRYAEGKWTIKDIVQHLIDTERVFAYRSLRFARKDQTPLHGFDENEYVEATDASKRTLANLLEEYKSVRWSTVHLFKSFTEEELMHIGIASTNSFSVRAIGFIAVGHQKHHQRIFTERYL</sequence>
<organism evidence="2 3">
    <name type="scientific">Flavobacterium lacus</name>
    <dbReference type="NCBI Taxonomy" id="1353778"/>
    <lineage>
        <taxon>Bacteria</taxon>
        <taxon>Pseudomonadati</taxon>
        <taxon>Bacteroidota</taxon>
        <taxon>Flavobacteriia</taxon>
        <taxon>Flavobacteriales</taxon>
        <taxon>Flavobacteriaceae</taxon>
        <taxon>Flavobacterium</taxon>
    </lineage>
</organism>
<comment type="caution">
    <text evidence="2">The sequence shown here is derived from an EMBL/GenBank/DDBJ whole genome shotgun (WGS) entry which is preliminary data.</text>
</comment>
<dbReference type="Pfam" id="PF12867">
    <property type="entry name" value="DinB_2"/>
    <property type="match status" value="1"/>
</dbReference>
<dbReference type="EMBL" id="QLSV01000004">
    <property type="protein sequence ID" value="RAR48965.1"/>
    <property type="molecule type" value="Genomic_DNA"/>
</dbReference>
<evidence type="ECO:0000313" key="3">
    <source>
        <dbReference type="Proteomes" id="UP000249518"/>
    </source>
</evidence>
<accession>A0A328WUJ3</accession>
<dbReference type="Proteomes" id="UP000249518">
    <property type="component" value="Unassembled WGS sequence"/>
</dbReference>
<evidence type="ECO:0000313" key="2">
    <source>
        <dbReference type="EMBL" id="RAR48965.1"/>
    </source>
</evidence>
<dbReference type="Gene3D" id="1.20.120.450">
    <property type="entry name" value="dinb family like domain"/>
    <property type="match status" value="1"/>
</dbReference>
<feature type="domain" description="DinB-like" evidence="1">
    <location>
        <begin position="30"/>
        <end position="164"/>
    </location>
</feature>
<reference evidence="2 3" key="1">
    <citation type="submission" date="2018-06" db="EMBL/GenBank/DDBJ databases">
        <title>Genomic Encyclopedia of Type Strains, Phase III (KMG-III): the genomes of soil and plant-associated and newly described type strains.</title>
        <authorList>
            <person name="Whitman W."/>
        </authorList>
    </citation>
    <scope>NUCLEOTIDE SEQUENCE [LARGE SCALE GENOMIC DNA]</scope>
    <source>
        <strain evidence="2 3">CGMCC 1.12504</strain>
    </source>
</reference>
<dbReference type="AlphaFoldDB" id="A0A328WUJ3"/>
<protein>
    <submittedName>
        <fullName evidence="2">DinB family protein</fullName>
    </submittedName>
</protein>
<evidence type="ECO:0000259" key="1">
    <source>
        <dbReference type="Pfam" id="PF12867"/>
    </source>
</evidence>
<gene>
    <name evidence="2" type="ORF">B0I10_104102</name>
</gene>
<proteinExistence type="predicted"/>
<dbReference type="SUPFAM" id="SSF109854">
    <property type="entry name" value="DinB/YfiT-like putative metalloenzymes"/>
    <property type="match status" value="1"/>
</dbReference>
<dbReference type="InterPro" id="IPR034660">
    <property type="entry name" value="DinB/YfiT-like"/>
</dbReference>
<name>A0A328WUJ3_9FLAO</name>
<keyword evidence="3" id="KW-1185">Reference proteome</keyword>
<dbReference type="OrthoDB" id="9793216at2"/>
<dbReference type="InterPro" id="IPR024775">
    <property type="entry name" value="DinB-like"/>
</dbReference>
<dbReference type="RefSeq" id="WP_112085423.1">
    <property type="nucleotide sequence ID" value="NZ_QLSV01000004.1"/>
</dbReference>